<organism evidence="26 27">
    <name type="scientific">Blumeria hordei</name>
    <name type="common">Barley powdery mildew</name>
    <name type="synonym">Blumeria graminis f. sp. hordei</name>
    <dbReference type="NCBI Taxonomy" id="2867405"/>
    <lineage>
        <taxon>Eukaryota</taxon>
        <taxon>Fungi</taxon>
        <taxon>Dikarya</taxon>
        <taxon>Ascomycota</taxon>
        <taxon>Pezizomycotina</taxon>
        <taxon>Leotiomycetes</taxon>
        <taxon>Erysiphales</taxon>
        <taxon>Erysiphaceae</taxon>
        <taxon>Blumeria</taxon>
    </lineage>
</organism>
<dbReference type="NCBIfam" id="TIGR01496">
    <property type="entry name" value="DHPS"/>
    <property type="match status" value="1"/>
</dbReference>
<comment type="catalytic activity">
    <reaction evidence="1">
        <text>(7,8-dihydropterin-6-yl)methyl diphosphate + 4-aminobenzoate = 7,8-dihydropteroate + diphosphate</text>
        <dbReference type="Rhea" id="RHEA:19949"/>
        <dbReference type="ChEBI" id="CHEBI:17836"/>
        <dbReference type="ChEBI" id="CHEBI:17839"/>
        <dbReference type="ChEBI" id="CHEBI:33019"/>
        <dbReference type="ChEBI" id="CHEBI:72950"/>
        <dbReference type="EC" id="2.5.1.15"/>
    </reaction>
</comment>
<dbReference type="Gene3D" id="3.20.20.20">
    <property type="entry name" value="Dihydropteroate synthase-like"/>
    <property type="match status" value="1"/>
</dbReference>
<dbReference type="GO" id="GO:0046872">
    <property type="term" value="F:metal ion binding"/>
    <property type="evidence" value="ECO:0007669"/>
    <property type="project" value="UniProtKB-KW"/>
</dbReference>
<evidence type="ECO:0000256" key="9">
    <source>
        <dbReference type="ARBA" id="ARBA00009951"/>
    </source>
</evidence>
<evidence type="ECO:0000256" key="5">
    <source>
        <dbReference type="ARBA" id="ARBA00004763"/>
    </source>
</evidence>
<evidence type="ECO:0000256" key="2">
    <source>
        <dbReference type="ARBA" id="ARBA00000198"/>
    </source>
</evidence>
<evidence type="ECO:0000256" key="4">
    <source>
        <dbReference type="ARBA" id="ARBA00001946"/>
    </source>
</evidence>
<evidence type="ECO:0000256" key="8">
    <source>
        <dbReference type="ARBA" id="ARBA00009640"/>
    </source>
</evidence>
<comment type="pathway">
    <text evidence="7">Cofactor biosynthesis; tetrahydrofolate biosynthesis; 2-amino-4-hydroxy-6-hydroxymethyl-7,8-dihydropteridine diphosphate from 7,8-dihydroneopterin triphosphate: step 4/4.</text>
</comment>
<dbReference type="GO" id="GO:0046654">
    <property type="term" value="P:tetrahydrofolate biosynthetic process"/>
    <property type="evidence" value="ECO:0007669"/>
    <property type="project" value="UniProtKB-UniPathway"/>
</dbReference>
<dbReference type="InterPro" id="IPR045031">
    <property type="entry name" value="DHP_synth-like"/>
</dbReference>
<evidence type="ECO:0000256" key="22">
    <source>
        <dbReference type="ARBA" id="ARBA00061548"/>
    </source>
</evidence>
<evidence type="ECO:0000256" key="6">
    <source>
        <dbReference type="ARBA" id="ARBA00005013"/>
    </source>
</evidence>
<dbReference type="EMBL" id="UNSH01000067">
    <property type="protein sequence ID" value="SZF04715.1"/>
    <property type="molecule type" value="Genomic_DNA"/>
</dbReference>
<proteinExistence type="inferred from homology"/>
<protein>
    <recommendedName>
        <fullName evidence="23">Folic acid synthesis protein FOL1</fullName>
        <ecNumber evidence="10">2.5.1.15</ecNumber>
        <ecNumber evidence="12">2.7.6.3</ecNumber>
        <ecNumber evidence="11">4.1.2.25</ecNumber>
    </recommendedName>
    <alternativeName>
        <fullName evidence="24">Folic acid synthesis protein fol1</fullName>
    </alternativeName>
</protein>
<dbReference type="GO" id="GO:0005524">
    <property type="term" value="F:ATP binding"/>
    <property type="evidence" value="ECO:0007669"/>
    <property type="project" value="UniProtKB-KW"/>
</dbReference>
<dbReference type="InterPro" id="IPR035907">
    <property type="entry name" value="Hppk_sf"/>
</dbReference>
<dbReference type="GO" id="GO:0003848">
    <property type="term" value="F:2-amino-4-hydroxy-6-hydroxymethyldihydropteridine diphosphokinase activity"/>
    <property type="evidence" value="ECO:0007669"/>
    <property type="project" value="UniProtKB-EC"/>
</dbReference>
<evidence type="ECO:0000256" key="1">
    <source>
        <dbReference type="ARBA" id="ARBA00000012"/>
    </source>
</evidence>
<evidence type="ECO:0000313" key="26">
    <source>
        <dbReference type="EMBL" id="SZF04715.1"/>
    </source>
</evidence>
<dbReference type="SUPFAM" id="SSF55083">
    <property type="entry name" value="6-hydroxymethyl-7,8-dihydropterin pyrophosphokinase, HPPK"/>
    <property type="match status" value="1"/>
</dbReference>
<dbReference type="PROSITE" id="PS00793">
    <property type="entry name" value="DHPS_2"/>
    <property type="match status" value="1"/>
</dbReference>
<keyword evidence="18" id="KW-0460">Magnesium</keyword>
<keyword evidence="20" id="KW-0511">Multifunctional enzyme</keyword>
<evidence type="ECO:0000256" key="7">
    <source>
        <dbReference type="ARBA" id="ARBA00005051"/>
    </source>
</evidence>
<dbReference type="GO" id="GO:0046656">
    <property type="term" value="P:folic acid biosynthetic process"/>
    <property type="evidence" value="ECO:0007669"/>
    <property type="project" value="UniProtKB-KW"/>
</dbReference>
<comment type="similarity">
    <text evidence="22">In the central section; belongs to the HPPK family.</text>
</comment>
<evidence type="ECO:0000256" key="13">
    <source>
        <dbReference type="ARBA" id="ARBA00022679"/>
    </source>
</evidence>
<dbReference type="EC" id="4.1.2.25" evidence="11"/>
<comment type="pathway">
    <text evidence="5">Cofactor biosynthesis; tetrahydrofolate biosynthesis; 7,8-dihydrofolate from 2-amino-4-hydroxy-6-hydroxymethyl-7,8-dihydropteridine diphosphate and 4-aminobenzoate: step 1/2.</text>
</comment>
<comment type="catalytic activity">
    <reaction evidence="2">
        <text>6-hydroxymethyl-7,8-dihydropterin + ATP = (7,8-dihydropterin-6-yl)methyl diphosphate + AMP + H(+)</text>
        <dbReference type="Rhea" id="RHEA:11412"/>
        <dbReference type="ChEBI" id="CHEBI:15378"/>
        <dbReference type="ChEBI" id="CHEBI:30616"/>
        <dbReference type="ChEBI" id="CHEBI:44841"/>
        <dbReference type="ChEBI" id="CHEBI:72950"/>
        <dbReference type="ChEBI" id="CHEBI:456215"/>
        <dbReference type="EC" id="2.7.6.3"/>
    </reaction>
</comment>
<dbReference type="CDD" id="cd00739">
    <property type="entry name" value="DHPS"/>
    <property type="match status" value="1"/>
</dbReference>
<dbReference type="GO" id="GO:0016301">
    <property type="term" value="F:kinase activity"/>
    <property type="evidence" value="ECO:0007669"/>
    <property type="project" value="UniProtKB-KW"/>
</dbReference>
<evidence type="ECO:0000256" key="14">
    <source>
        <dbReference type="ARBA" id="ARBA00022723"/>
    </source>
</evidence>
<dbReference type="InterPro" id="IPR006390">
    <property type="entry name" value="DHP_synth_dom"/>
</dbReference>
<dbReference type="AlphaFoldDB" id="A0A383UYR3"/>
<feature type="domain" description="Pterin-binding" evidence="25">
    <location>
        <begin position="240"/>
        <end position="505"/>
    </location>
</feature>
<evidence type="ECO:0000256" key="12">
    <source>
        <dbReference type="ARBA" id="ARBA00013253"/>
    </source>
</evidence>
<keyword evidence="17" id="KW-0067">ATP-binding</keyword>
<dbReference type="NCBIfam" id="TIGR01498">
    <property type="entry name" value="folK"/>
    <property type="match status" value="1"/>
</dbReference>
<dbReference type="Proteomes" id="UP000275772">
    <property type="component" value="Unassembled WGS sequence"/>
</dbReference>
<dbReference type="GO" id="GO:0005740">
    <property type="term" value="C:mitochondrial envelope"/>
    <property type="evidence" value="ECO:0007669"/>
    <property type="project" value="TreeGrafter"/>
</dbReference>
<evidence type="ECO:0000256" key="18">
    <source>
        <dbReference type="ARBA" id="ARBA00022842"/>
    </source>
</evidence>
<evidence type="ECO:0000256" key="17">
    <source>
        <dbReference type="ARBA" id="ARBA00022840"/>
    </source>
</evidence>
<dbReference type="EC" id="2.5.1.15" evidence="10"/>
<dbReference type="VEuPathDB" id="FungiDB:BLGHR1_15513"/>
<keyword evidence="15" id="KW-0547">Nucleotide-binding</keyword>
<dbReference type="GO" id="GO:0004156">
    <property type="term" value="F:dihydropteroate synthase activity"/>
    <property type="evidence" value="ECO:0007669"/>
    <property type="project" value="UniProtKB-EC"/>
</dbReference>
<evidence type="ECO:0000256" key="23">
    <source>
        <dbReference type="ARBA" id="ARBA00067568"/>
    </source>
</evidence>
<evidence type="ECO:0000256" key="19">
    <source>
        <dbReference type="ARBA" id="ARBA00022909"/>
    </source>
</evidence>
<keyword evidence="13" id="KW-0808">Transferase</keyword>
<name>A0A383UYR3_BLUHO</name>
<gene>
    <name evidence="26" type="ORF">BLGHR1_15513</name>
</gene>
<dbReference type="Pfam" id="PF00809">
    <property type="entry name" value="Pterin_bind"/>
    <property type="match status" value="1"/>
</dbReference>
<reference evidence="26 27" key="1">
    <citation type="submission" date="2017-11" db="EMBL/GenBank/DDBJ databases">
        <authorList>
            <person name="Kracher B."/>
        </authorList>
    </citation>
    <scope>NUCLEOTIDE SEQUENCE [LARGE SCALE GENOMIC DNA]</scope>
    <source>
        <strain evidence="26 27">RACE1</strain>
    </source>
</reference>
<evidence type="ECO:0000256" key="15">
    <source>
        <dbReference type="ARBA" id="ARBA00022741"/>
    </source>
</evidence>
<evidence type="ECO:0000256" key="16">
    <source>
        <dbReference type="ARBA" id="ARBA00022777"/>
    </source>
</evidence>
<dbReference type="InterPro" id="IPR000550">
    <property type="entry name" value="Hppk"/>
</dbReference>
<dbReference type="PANTHER" id="PTHR20941">
    <property type="entry name" value="FOLATE SYNTHESIS PROTEINS"/>
    <property type="match status" value="1"/>
</dbReference>
<comment type="similarity">
    <text evidence="8">In the N-terminal section; belongs to the DHNA family.</text>
</comment>
<dbReference type="FunFam" id="3.20.20.20:FF:000006">
    <property type="entry name" value="Dihydropteroate synthase"/>
    <property type="match status" value="1"/>
</dbReference>
<evidence type="ECO:0000256" key="20">
    <source>
        <dbReference type="ARBA" id="ARBA00023268"/>
    </source>
</evidence>
<dbReference type="Gene3D" id="3.30.70.560">
    <property type="entry name" value="7,8-Dihydro-6-hydroxymethylpterin-pyrophosphokinase HPPK"/>
    <property type="match status" value="1"/>
</dbReference>
<comment type="similarity">
    <text evidence="9">In the C-terminal section; belongs to the DHPS family.</text>
</comment>
<dbReference type="PROSITE" id="PS50972">
    <property type="entry name" value="PTERIN_BINDING"/>
    <property type="match status" value="1"/>
</dbReference>
<dbReference type="PROSITE" id="PS00794">
    <property type="entry name" value="HPPK"/>
    <property type="match status" value="1"/>
</dbReference>
<dbReference type="CDD" id="cd00483">
    <property type="entry name" value="HPPK"/>
    <property type="match status" value="1"/>
</dbReference>
<keyword evidence="16" id="KW-0418">Kinase</keyword>
<sequence length="513" mass="57030">MRHLLGFTSRPSQTPISKYYQCLSLRKQKWRRSFTNVTKHSFSCKLSCLEQASIQNTIGSLPKNVAYIALGSNLGDRVGWIEKACIEMSNRGIDVKRTSSLWETKPMYITDQANFLNGVCEVETALQPIELLDQLQTIENELGRKKIIDKGPRNIDLDILLYADDVIDHCRLKVPHLGIYEREFVLRPLSELISQKILAKSREKTVKDYLDALPPSEISTITPLAHGQELIHSMRSDRQTQMMAILNLTPDSFSGDTQGNDLIKRKKFLSDTISSGACIIDFGGQSSKPFAANVSCDEEITRVIPAITWAQDERHKHKTRPFAISVDTYRADVAEAAVKAGADIINDVSGGTLDARMLPTVARLGKTVCLTHMRGTPNSMNRLTNYPAGLIPTIASELLERISAAEAAGIRRWRIILDPGIGFAKTVEQNLEILRRLNELRNWPGLKGFPWLLGTSRKGFIGKITGVEVPSERTWGTAATVAAAIAGGADIVRVHDVNEMMPVIRMSNAIWRA</sequence>
<dbReference type="GO" id="GO:0004150">
    <property type="term" value="F:dihydroneopterin aldolase activity"/>
    <property type="evidence" value="ECO:0007669"/>
    <property type="project" value="UniProtKB-EC"/>
</dbReference>
<keyword evidence="19" id="KW-0289">Folate biosynthesis</keyword>
<evidence type="ECO:0000256" key="21">
    <source>
        <dbReference type="ARBA" id="ARBA00058009"/>
    </source>
</evidence>
<evidence type="ECO:0000256" key="11">
    <source>
        <dbReference type="ARBA" id="ARBA00013043"/>
    </source>
</evidence>
<evidence type="ECO:0000313" key="27">
    <source>
        <dbReference type="Proteomes" id="UP000275772"/>
    </source>
</evidence>
<comment type="catalytic activity">
    <reaction evidence="3">
        <text>7,8-dihydroneopterin = 6-hydroxymethyl-7,8-dihydropterin + glycolaldehyde</text>
        <dbReference type="Rhea" id="RHEA:10540"/>
        <dbReference type="ChEBI" id="CHEBI:17001"/>
        <dbReference type="ChEBI" id="CHEBI:17071"/>
        <dbReference type="ChEBI" id="CHEBI:44841"/>
        <dbReference type="EC" id="4.1.2.25"/>
    </reaction>
</comment>
<dbReference type="InterPro" id="IPR011005">
    <property type="entry name" value="Dihydropteroate_synth-like_sf"/>
</dbReference>
<dbReference type="SUPFAM" id="SSF51717">
    <property type="entry name" value="Dihydropteroate synthetase-like"/>
    <property type="match status" value="1"/>
</dbReference>
<dbReference type="PANTHER" id="PTHR20941:SF1">
    <property type="entry name" value="FOLIC ACID SYNTHESIS PROTEIN FOL1"/>
    <property type="match status" value="1"/>
</dbReference>
<dbReference type="UniPathway" id="UPA00077">
    <property type="reaction ID" value="UER00155"/>
</dbReference>
<evidence type="ECO:0000256" key="24">
    <source>
        <dbReference type="ARBA" id="ARBA00068111"/>
    </source>
</evidence>
<comment type="function">
    <text evidence="21">Catalyzes three sequential steps of tetrahydrofolate biosynthesis.</text>
</comment>
<keyword evidence="14" id="KW-0479">Metal-binding</keyword>
<accession>A0A383UYR3</accession>
<comment type="cofactor">
    <cofactor evidence="4">
        <name>Mg(2+)</name>
        <dbReference type="ChEBI" id="CHEBI:18420"/>
    </cofactor>
</comment>
<evidence type="ECO:0000256" key="3">
    <source>
        <dbReference type="ARBA" id="ARBA00001353"/>
    </source>
</evidence>
<comment type="pathway">
    <text evidence="6">Cofactor biosynthesis; tetrahydrofolate biosynthesis; 2-amino-4-hydroxy-6-hydroxymethyl-7,8-dihydropteridine diphosphate from 7,8-dihydroneopterin triphosphate: step 3/4.</text>
</comment>
<dbReference type="EC" id="2.7.6.3" evidence="12"/>
<dbReference type="Pfam" id="PF01288">
    <property type="entry name" value="HPPK"/>
    <property type="match status" value="1"/>
</dbReference>
<dbReference type="InterPro" id="IPR000489">
    <property type="entry name" value="Pterin-binding_dom"/>
</dbReference>
<evidence type="ECO:0000256" key="10">
    <source>
        <dbReference type="ARBA" id="ARBA00012458"/>
    </source>
</evidence>
<evidence type="ECO:0000259" key="25">
    <source>
        <dbReference type="PROSITE" id="PS50972"/>
    </source>
</evidence>